<name>A0ABS3YU00_9BACT</name>
<dbReference type="InterPro" id="IPR026444">
    <property type="entry name" value="Secre_tail"/>
</dbReference>
<comment type="caution">
    <text evidence="2">The sequence shown here is derived from an EMBL/GenBank/DDBJ whole genome shotgun (WGS) entry which is preliminary data.</text>
</comment>
<dbReference type="RefSeq" id="WP_209139445.1">
    <property type="nucleotide sequence ID" value="NZ_JAGHKO010000002.1"/>
</dbReference>
<dbReference type="Pfam" id="PF18962">
    <property type="entry name" value="Por_Secre_tail"/>
    <property type="match status" value="1"/>
</dbReference>
<organism evidence="2 3">
    <name type="scientific">Niastella soli</name>
    <dbReference type="NCBI Taxonomy" id="2821487"/>
    <lineage>
        <taxon>Bacteria</taxon>
        <taxon>Pseudomonadati</taxon>
        <taxon>Bacteroidota</taxon>
        <taxon>Chitinophagia</taxon>
        <taxon>Chitinophagales</taxon>
        <taxon>Chitinophagaceae</taxon>
        <taxon>Niastella</taxon>
    </lineage>
</organism>
<evidence type="ECO:0000313" key="2">
    <source>
        <dbReference type="EMBL" id="MBO9201396.1"/>
    </source>
</evidence>
<dbReference type="Gene3D" id="2.60.40.10">
    <property type="entry name" value="Immunoglobulins"/>
    <property type="match status" value="1"/>
</dbReference>
<feature type="domain" description="Secretion system C-terminal sorting" evidence="1">
    <location>
        <begin position="365"/>
        <end position="439"/>
    </location>
</feature>
<reference evidence="2 3" key="1">
    <citation type="submission" date="2021-03" db="EMBL/GenBank/DDBJ databases">
        <title>Assistant Professor.</title>
        <authorList>
            <person name="Huq M.A."/>
        </authorList>
    </citation>
    <scope>NUCLEOTIDE SEQUENCE [LARGE SCALE GENOMIC DNA]</scope>
    <source>
        <strain evidence="2 3">MAH-29</strain>
    </source>
</reference>
<evidence type="ECO:0000313" key="3">
    <source>
        <dbReference type="Proteomes" id="UP000677244"/>
    </source>
</evidence>
<accession>A0ABS3YU00</accession>
<proteinExistence type="predicted"/>
<evidence type="ECO:0000259" key="1">
    <source>
        <dbReference type="Pfam" id="PF18962"/>
    </source>
</evidence>
<gene>
    <name evidence="2" type="ORF">J7I42_14035</name>
</gene>
<dbReference type="Proteomes" id="UP000677244">
    <property type="component" value="Unassembled WGS sequence"/>
</dbReference>
<dbReference type="NCBIfam" id="TIGR04183">
    <property type="entry name" value="Por_Secre_tail"/>
    <property type="match status" value="1"/>
</dbReference>
<dbReference type="EMBL" id="JAGHKO010000002">
    <property type="protein sequence ID" value="MBO9201396.1"/>
    <property type="molecule type" value="Genomic_DNA"/>
</dbReference>
<sequence length="442" mass="47972">MLRYIVFFLLAGWLPLITRAQFTNSGAQIIVSGANLVLDNLDLVNSGTFTHTAGIVRFTGNSNAAVAGTIPPQFFAIELNKPGAQIQLQTGINVNDQILFSNGLLDLNNNNIILGTTGYLNGEKESSRITGVTGGYVEFTSLLNAPAAANPGNLGLVISSPANLGSTVIRRGHVSQSNGANMANSIFRYYDVLPTNNTSLQATIGINYFDAELNTLGETMLTVWKSPNTTTWTSLGYNTRNAATNFVDQLNITDMARFTLSSELYVLPLSISELHTRCINNQVVISWQTRGAADLNKFIIDRSANGADWQPIGTVPVTGKSTYAYTDAQSFNGAWYRIIQVDEKGQQFISPMVQSKCDGNEEARVFPNPAYGNSWLQLQAASSSKVVMRLFDHKGTLVKILTANAAAGVNQFDLQINNLPQGVYSLVVNWDGQVKTIKVVKL</sequence>
<dbReference type="InterPro" id="IPR013783">
    <property type="entry name" value="Ig-like_fold"/>
</dbReference>
<keyword evidence="3" id="KW-1185">Reference proteome</keyword>
<protein>
    <submittedName>
        <fullName evidence="2">T9SS type A sorting domain-containing protein</fullName>
    </submittedName>
</protein>